<dbReference type="Pfam" id="PF00753">
    <property type="entry name" value="Lactamase_B"/>
    <property type="match status" value="1"/>
</dbReference>
<evidence type="ECO:0000256" key="5">
    <source>
        <dbReference type="ARBA" id="ARBA00022833"/>
    </source>
</evidence>
<protein>
    <submittedName>
        <fullName evidence="8">Glyoxylase, beta-lactamase superfamily II</fullName>
    </submittedName>
</protein>
<evidence type="ECO:0000256" key="4">
    <source>
        <dbReference type="ARBA" id="ARBA00022801"/>
    </source>
</evidence>
<keyword evidence="6" id="KW-0812">Transmembrane</keyword>
<evidence type="ECO:0000256" key="6">
    <source>
        <dbReference type="SAM" id="Phobius"/>
    </source>
</evidence>
<evidence type="ECO:0000256" key="1">
    <source>
        <dbReference type="ARBA" id="ARBA00001947"/>
    </source>
</evidence>
<evidence type="ECO:0000256" key="3">
    <source>
        <dbReference type="ARBA" id="ARBA00022723"/>
    </source>
</evidence>
<dbReference type="PANTHER" id="PTHR42978:SF7">
    <property type="entry name" value="METALLO-HYDROLASE RV2300C-RELATED"/>
    <property type="match status" value="1"/>
</dbReference>
<dbReference type="InterPro" id="IPR036866">
    <property type="entry name" value="RibonucZ/Hydroxyglut_hydro"/>
</dbReference>
<feature type="domain" description="Metallo-beta-lactamase" evidence="7">
    <location>
        <begin position="19"/>
        <end position="219"/>
    </location>
</feature>
<dbReference type="GO" id="GO:0016787">
    <property type="term" value="F:hydrolase activity"/>
    <property type="evidence" value="ECO:0007669"/>
    <property type="project" value="UniProtKB-KW"/>
</dbReference>
<dbReference type="STRING" id="658167.SAMN04488135_106168"/>
<evidence type="ECO:0000313" key="9">
    <source>
        <dbReference type="Proteomes" id="UP000184226"/>
    </source>
</evidence>
<comment type="similarity">
    <text evidence="2">Belongs to the metallo-beta-lactamase superfamily.</text>
</comment>
<evidence type="ECO:0000256" key="2">
    <source>
        <dbReference type="ARBA" id="ARBA00007749"/>
    </source>
</evidence>
<dbReference type="AlphaFoldDB" id="A0A1M5X683"/>
<dbReference type="InterPro" id="IPR051013">
    <property type="entry name" value="MBL_superfamily_lactonases"/>
</dbReference>
<keyword evidence="5" id="KW-0862">Zinc</keyword>
<feature type="transmembrane region" description="Helical" evidence="6">
    <location>
        <begin position="20"/>
        <end position="38"/>
    </location>
</feature>
<keyword evidence="4" id="KW-0378">Hydrolase</keyword>
<dbReference type="Proteomes" id="UP000184226">
    <property type="component" value="Unassembled WGS sequence"/>
</dbReference>
<keyword evidence="6" id="KW-1133">Transmembrane helix</keyword>
<evidence type="ECO:0000313" key="8">
    <source>
        <dbReference type="EMBL" id="SHH95152.1"/>
    </source>
</evidence>
<dbReference type="EMBL" id="FQXE01000006">
    <property type="protein sequence ID" value="SHH95152.1"/>
    <property type="molecule type" value="Genomic_DNA"/>
</dbReference>
<gene>
    <name evidence="8" type="ORF">SAMN04488135_106168</name>
</gene>
<reference evidence="8 9" key="1">
    <citation type="submission" date="2016-11" db="EMBL/GenBank/DDBJ databases">
        <authorList>
            <person name="Jaros S."/>
            <person name="Januszkiewicz K."/>
            <person name="Wedrychowicz H."/>
        </authorList>
    </citation>
    <scope>NUCLEOTIDE SEQUENCE [LARGE SCALE GENOMIC DNA]</scope>
    <source>
        <strain evidence="8 9">CGMCC 1.10190</strain>
    </source>
</reference>
<dbReference type="Gene3D" id="3.60.15.10">
    <property type="entry name" value="Ribonuclease Z/Hydroxyacylglutathione hydrolase-like"/>
    <property type="match status" value="1"/>
</dbReference>
<dbReference type="SUPFAM" id="SSF56281">
    <property type="entry name" value="Metallo-hydrolase/oxidoreductase"/>
    <property type="match status" value="1"/>
</dbReference>
<keyword evidence="6" id="KW-0472">Membrane</keyword>
<keyword evidence="3" id="KW-0479">Metal-binding</keyword>
<name>A0A1M5X683_9BURK</name>
<proteinExistence type="inferred from homology"/>
<dbReference type="SMART" id="SM00849">
    <property type="entry name" value="Lactamase_B"/>
    <property type="match status" value="1"/>
</dbReference>
<evidence type="ECO:0000259" key="7">
    <source>
        <dbReference type="SMART" id="SM00849"/>
    </source>
</evidence>
<organism evidence="8 9">
    <name type="scientific">Pollutimonas bauzanensis</name>
    <dbReference type="NCBI Taxonomy" id="658167"/>
    <lineage>
        <taxon>Bacteria</taxon>
        <taxon>Pseudomonadati</taxon>
        <taxon>Pseudomonadota</taxon>
        <taxon>Betaproteobacteria</taxon>
        <taxon>Burkholderiales</taxon>
        <taxon>Alcaligenaceae</taxon>
        <taxon>Pollutimonas</taxon>
    </lineage>
</organism>
<dbReference type="CDD" id="cd07729">
    <property type="entry name" value="AHL_lactonase_MBL-fold"/>
    <property type="match status" value="1"/>
</dbReference>
<dbReference type="InterPro" id="IPR001279">
    <property type="entry name" value="Metallo-B-lactamas"/>
</dbReference>
<dbReference type="PANTHER" id="PTHR42978">
    <property type="entry name" value="QUORUM-QUENCHING LACTONASE YTNP-RELATED-RELATED"/>
    <property type="match status" value="1"/>
</dbReference>
<keyword evidence="9" id="KW-1185">Reference proteome</keyword>
<dbReference type="GO" id="GO:0046872">
    <property type="term" value="F:metal ion binding"/>
    <property type="evidence" value="ECO:0007669"/>
    <property type="project" value="UniProtKB-KW"/>
</dbReference>
<sequence length="257" mass="29024">MRSSHFMGGDAHDGPMDMDYFVWVAVGNARTFLIDVGFSPLAAKKRKRAFLCDPIESLKLIGVEPAQIKDVILTHLHYDHAGNFSGLPEAQFHLQETEMHFATGRHIKYRYFSAGFDVEDIINMVRLNYDGRVNFYDGRVDLAPGIILQPTPGHSAGQQAVCVHTQRGWVVLASDAAHYYENLQRHRPYPAALHVDKMLESFDHIMQMAGDIQHIIPGHDPLVMQVYPAPRPELDGIIARLDVMPKELPPRPIRKPT</sequence>
<comment type="cofactor">
    <cofactor evidence="1">
        <name>Zn(2+)</name>
        <dbReference type="ChEBI" id="CHEBI:29105"/>
    </cofactor>
</comment>
<accession>A0A1M5X683</accession>